<sequence>MVNAANQPAGELTWMNDFIAQFNLDTYKCEFVTTTGTDTPGLIIAVPAEHRAQIEDAYFDYAESRWPFYYFAVRKLGFFECWFTKKQLNIIHNNNCNRSWDAQLLARETA</sequence>
<organism evidence="1 2">
    <name type="scientific">Alteromonas macleodii</name>
    <name type="common">Pseudoalteromonas macleodii</name>
    <dbReference type="NCBI Taxonomy" id="28108"/>
    <lineage>
        <taxon>Bacteria</taxon>
        <taxon>Pseudomonadati</taxon>
        <taxon>Pseudomonadota</taxon>
        <taxon>Gammaproteobacteria</taxon>
        <taxon>Alteromonadales</taxon>
        <taxon>Alteromonadaceae</taxon>
        <taxon>Alteromonas/Salinimonas group</taxon>
        <taxon>Alteromonas</taxon>
    </lineage>
</organism>
<proteinExistence type="predicted"/>
<name>A0AB36FKR4_ALTMA</name>
<reference evidence="1 2" key="1">
    <citation type="submission" date="2016-09" db="EMBL/GenBank/DDBJ databases">
        <title>Draft Genome Sequence of four Alteromonas macleodii strains isolated from copper coupons and grown long-term at elevated copper levels.</title>
        <authorList>
            <person name="Cusick K."/>
            <person name="Dale J."/>
            <person name="Little B."/>
            <person name="Biffinger J."/>
        </authorList>
    </citation>
    <scope>NUCLEOTIDE SEQUENCE [LARGE SCALE GENOMIC DNA]</scope>
    <source>
        <strain evidence="1 2">KCP01</strain>
    </source>
</reference>
<dbReference type="AlphaFoldDB" id="A0AB36FKR4"/>
<dbReference type="EMBL" id="MIPY01000061">
    <property type="protein sequence ID" value="OES24486.1"/>
    <property type="molecule type" value="Genomic_DNA"/>
</dbReference>
<protein>
    <submittedName>
        <fullName evidence="1">Uncharacterized protein</fullName>
    </submittedName>
</protein>
<evidence type="ECO:0000313" key="1">
    <source>
        <dbReference type="EMBL" id="OES24486.1"/>
    </source>
</evidence>
<gene>
    <name evidence="1" type="ORF">BFV95_4753</name>
</gene>
<evidence type="ECO:0000313" key="2">
    <source>
        <dbReference type="Proteomes" id="UP000095392"/>
    </source>
</evidence>
<comment type="caution">
    <text evidence="1">The sequence shown here is derived from an EMBL/GenBank/DDBJ whole genome shotgun (WGS) entry which is preliminary data.</text>
</comment>
<keyword evidence="2" id="KW-1185">Reference proteome</keyword>
<accession>A0AB36FKR4</accession>
<dbReference type="Proteomes" id="UP000095392">
    <property type="component" value="Unassembled WGS sequence"/>
</dbReference>